<name>A0A3S0KDE9_9GAMM</name>
<dbReference type="AlphaFoldDB" id="A0A3S0KDE9"/>
<accession>A0A3S0KDE9</accession>
<dbReference type="Gene3D" id="3.40.50.850">
    <property type="entry name" value="Isochorismatase-like"/>
    <property type="match status" value="1"/>
</dbReference>
<organism evidence="2 3">
    <name type="scientific">Shewanella canadensis</name>
    <dbReference type="NCBI Taxonomy" id="271096"/>
    <lineage>
        <taxon>Bacteria</taxon>
        <taxon>Pseudomonadati</taxon>
        <taxon>Pseudomonadota</taxon>
        <taxon>Gammaproteobacteria</taxon>
        <taxon>Alteromonadales</taxon>
        <taxon>Shewanellaceae</taxon>
        <taxon>Shewanella</taxon>
    </lineage>
</organism>
<reference evidence="2 3" key="1">
    <citation type="submission" date="2018-12" db="EMBL/GenBank/DDBJ databases">
        <authorList>
            <person name="Yu L."/>
        </authorList>
    </citation>
    <scope>NUCLEOTIDE SEQUENCE [LARGE SCALE GENOMIC DNA]</scope>
    <source>
        <strain evidence="2 3">HAW-EB2</strain>
    </source>
</reference>
<protein>
    <submittedName>
        <fullName evidence="2">Isochorismatase family protein</fullName>
    </submittedName>
</protein>
<dbReference type="SUPFAM" id="SSF52499">
    <property type="entry name" value="Isochorismatase-like hydrolases"/>
    <property type="match status" value="1"/>
</dbReference>
<dbReference type="OrthoDB" id="9796958at2"/>
<keyword evidence="3" id="KW-1185">Reference proteome</keyword>
<feature type="domain" description="Isochorismatase-like" evidence="1">
    <location>
        <begin position="8"/>
        <end position="157"/>
    </location>
</feature>
<dbReference type="InterPro" id="IPR036380">
    <property type="entry name" value="Isochorismatase-like_sf"/>
</dbReference>
<evidence type="ECO:0000313" key="2">
    <source>
        <dbReference type="EMBL" id="RTR40832.1"/>
    </source>
</evidence>
<dbReference type="PANTHER" id="PTHR14119:SF3">
    <property type="entry name" value="ISOCHORISMATASE DOMAIN-CONTAINING PROTEIN 2"/>
    <property type="match status" value="1"/>
</dbReference>
<dbReference type="PANTHER" id="PTHR14119">
    <property type="entry name" value="HYDROLASE"/>
    <property type="match status" value="1"/>
</dbReference>
<dbReference type="InterPro" id="IPR050993">
    <property type="entry name" value="Isochorismatase_domain"/>
</dbReference>
<gene>
    <name evidence="2" type="ORF">EKG38_02655</name>
</gene>
<evidence type="ECO:0000313" key="3">
    <source>
        <dbReference type="Proteomes" id="UP000267448"/>
    </source>
</evidence>
<dbReference type="RefSeq" id="WP_126518388.1">
    <property type="nucleotide sequence ID" value="NZ_RXNU01000001.1"/>
</dbReference>
<proteinExistence type="predicted"/>
<sequence length="180" mass="20605">MLKPEECVFVVVDIQGTLAKVMERSESLHQTVLKLIQGLRLFDIPTLWLEQLPDKLGKTSSILYEQLIETSHPISKQHFSGWGSQEFTEQLMELDRKQVILVGIEAHVCVYQTCRDLLDNDFGVHLVIDALSSRTSENKQIGIEMMQARGAHITNMESLLFELQNKAVGERFKQLLRLIK</sequence>
<dbReference type="InterPro" id="IPR000868">
    <property type="entry name" value="Isochorismatase-like_dom"/>
</dbReference>
<dbReference type="EMBL" id="RXNU01000001">
    <property type="protein sequence ID" value="RTR40832.1"/>
    <property type="molecule type" value="Genomic_DNA"/>
</dbReference>
<dbReference type="Pfam" id="PF00857">
    <property type="entry name" value="Isochorismatase"/>
    <property type="match status" value="1"/>
</dbReference>
<evidence type="ECO:0000259" key="1">
    <source>
        <dbReference type="Pfam" id="PF00857"/>
    </source>
</evidence>
<dbReference type="Proteomes" id="UP000267448">
    <property type="component" value="Unassembled WGS sequence"/>
</dbReference>
<comment type="caution">
    <text evidence="2">The sequence shown here is derived from an EMBL/GenBank/DDBJ whole genome shotgun (WGS) entry which is preliminary data.</text>
</comment>